<dbReference type="InterPro" id="IPR019734">
    <property type="entry name" value="TPR_rpt"/>
</dbReference>
<feature type="domain" description="O-GlcNAc transferase C-terminal" evidence="9">
    <location>
        <begin position="369"/>
        <end position="550"/>
    </location>
</feature>
<dbReference type="Gene3D" id="3.40.50.2000">
    <property type="entry name" value="Glycogen Phosphorylase B"/>
    <property type="match status" value="1"/>
</dbReference>
<keyword evidence="4" id="KW-0328">Glycosyltransferase</keyword>
<dbReference type="EC" id="2.4.1.255" evidence="3"/>
<evidence type="ECO:0000256" key="2">
    <source>
        <dbReference type="ARBA" id="ARBA00005386"/>
    </source>
</evidence>
<comment type="pathway">
    <text evidence="1">Protein modification; protein glycosylation.</text>
</comment>
<evidence type="ECO:0000256" key="1">
    <source>
        <dbReference type="ARBA" id="ARBA00004922"/>
    </source>
</evidence>
<accession>A0ABV2EJD8</accession>
<feature type="repeat" description="TPR" evidence="8">
    <location>
        <begin position="105"/>
        <end position="138"/>
    </location>
</feature>
<comment type="caution">
    <text evidence="10">The sequence shown here is derived from an EMBL/GenBank/DDBJ whole genome shotgun (WGS) entry which is preliminary data.</text>
</comment>
<dbReference type="SUPFAM" id="SSF53756">
    <property type="entry name" value="UDP-Glycosyltransferase/glycogen phosphorylase"/>
    <property type="match status" value="1"/>
</dbReference>
<comment type="similarity">
    <text evidence="2">Belongs to the glycosyltransferase 41 family. O-GlcNAc transferase subfamily.</text>
</comment>
<dbReference type="EMBL" id="JBEPLU010000001">
    <property type="protein sequence ID" value="MET3527161.1"/>
    <property type="molecule type" value="Genomic_DNA"/>
</dbReference>
<dbReference type="PANTHER" id="PTHR44835">
    <property type="entry name" value="UDP-N-ACETYLGLUCOSAMINE--PEPTIDE N-ACETYLGLUCOSAMINYLTRANSFERASE SPINDLY-RELATED"/>
    <property type="match status" value="1"/>
</dbReference>
<dbReference type="Proteomes" id="UP001549110">
    <property type="component" value="Unassembled WGS sequence"/>
</dbReference>
<evidence type="ECO:0000313" key="11">
    <source>
        <dbReference type="Proteomes" id="UP001549110"/>
    </source>
</evidence>
<feature type="repeat" description="TPR" evidence="8">
    <location>
        <begin position="71"/>
        <end position="104"/>
    </location>
</feature>
<dbReference type="PROSITE" id="PS50005">
    <property type="entry name" value="TPR"/>
    <property type="match status" value="3"/>
</dbReference>
<organism evidence="10 11">
    <name type="scientific">Phenylobacterium koreense</name>
    <dbReference type="NCBI Taxonomy" id="266125"/>
    <lineage>
        <taxon>Bacteria</taxon>
        <taxon>Pseudomonadati</taxon>
        <taxon>Pseudomonadota</taxon>
        <taxon>Alphaproteobacteria</taxon>
        <taxon>Caulobacterales</taxon>
        <taxon>Caulobacteraceae</taxon>
        <taxon>Phenylobacterium</taxon>
    </lineage>
</organism>
<evidence type="ECO:0000256" key="8">
    <source>
        <dbReference type="PROSITE-ProRule" id="PRU00339"/>
    </source>
</evidence>
<feature type="domain" description="O-GlcNAc transferase C-terminal" evidence="9">
    <location>
        <begin position="575"/>
        <end position="749"/>
    </location>
</feature>
<feature type="repeat" description="TPR" evidence="8">
    <location>
        <begin position="139"/>
        <end position="172"/>
    </location>
</feature>
<evidence type="ECO:0000256" key="3">
    <source>
        <dbReference type="ARBA" id="ARBA00011970"/>
    </source>
</evidence>
<keyword evidence="6" id="KW-0677">Repeat</keyword>
<dbReference type="InterPro" id="IPR029489">
    <property type="entry name" value="OGT/SEC/SPY_C"/>
</dbReference>
<evidence type="ECO:0000256" key="7">
    <source>
        <dbReference type="ARBA" id="ARBA00022803"/>
    </source>
</evidence>
<proteinExistence type="inferred from homology"/>
<reference evidence="10 11" key="1">
    <citation type="submission" date="2024-06" db="EMBL/GenBank/DDBJ databases">
        <title>Genomic Encyclopedia of Type Strains, Phase IV (KMG-IV): sequencing the most valuable type-strain genomes for metagenomic binning, comparative biology and taxonomic classification.</title>
        <authorList>
            <person name="Goeker M."/>
        </authorList>
    </citation>
    <scope>NUCLEOTIDE SEQUENCE [LARGE SCALE GENOMIC DNA]</scope>
    <source>
        <strain evidence="10 11">DSM 17809</strain>
    </source>
</reference>
<dbReference type="GO" id="GO:0016740">
    <property type="term" value="F:transferase activity"/>
    <property type="evidence" value="ECO:0007669"/>
    <property type="project" value="UniProtKB-KW"/>
</dbReference>
<name>A0ABV2EJD8_9CAUL</name>
<dbReference type="PANTHER" id="PTHR44835:SF1">
    <property type="entry name" value="PROTEIN O-GLCNAC TRANSFERASE"/>
    <property type="match status" value="1"/>
</dbReference>
<dbReference type="Gene3D" id="3.40.50.11380">
    <property type="match status" value="1"/>
</dbReference>
<dbReference type="Pfam" id="PF13844">
    <property type="entry name" value="Glyco_transf_41"/>
    <property type="match status" value="2"/>
</dbReference>
<dbReference type="Pfam" id="PF07719">
    <property type="entry name" value="TPR_2"/>
    <property type="match status" value="1"/>
</dbReference>
<gene>
    <name evidence="10" type="ORF">ABID41_002256</name>
</gene>
<evidence type="ECO:0000313" key="10">
    <source>
        <dbReference type="EMBL" id="MET3527161.1"/>
    </source>
</evidence>
<dbReference type="InterPro" id="IPR051939">
    <property type="entry name" value="Glycosyltr_41/O-GlcNAc_trsf"/>
</dbReference>
<evidence type="ECO:0000259" key="9">
    <source>
        <dbReference type="Pfam" id="PF13844"/>
    </source>
</evidence>
<dbReference type="InterPro" id="IPR011990">
    <property type="entry name" value="TPR-like_helical_dom_sf"/>
</dbReference>
<evidence type="ECO:0000256" key="6">
    <source>
        <dbReference type="ARBA" id="ARBA00022737"/>
    </source>
</evidence>
<sequence length="771" mass="86932">MSIDRFAPAEAALKAGKQEEGLRLVEAELEKDPKAPAGVYRNFTAMLARRQSYEAAERWTTKGLEFHPKDYELWNILGVAQRRLKKYESAIKALRQAEKINPKNTSAISNRGNVYNDLKDGRASVEVFTKLVRLQPNSAELQRSLGRGYWFSGDLDKALMRFNLSVKLKPDYIDGWLDLAAVTAEQKGYPATIPILDQAIAIFPDAARLHEGRVTALRRSGRLREAEAYLTELRSKFDNEPWLHHQLGGVISDYDRQRGNAHMQRAIDLAPDNFEYRLAFAESLARSRYGDESEHLQRAYDLLKDALSSNSDLNPSALKVALEILIRVADYDSADALGSFSEVGRKWAEAGRHTALLAHLARVRTPEDRHELVEMHRIWGREVTKTVTRNPIVRPQPRTPNGKIRVGFMSSDLRNHPVAYFAMPLFEHLDRSRFEVFCYSYYQGDNADPTQQIITQSVDGFRWEKDINDHDAAQMIANDQLDMLIELGGSTHMNKLGVMGFKPAPLSASWLGYPHSAGLQEIDYLILDPHVAPPDRSLLVEEALLMPHSWIAMGEKAFPERPITEGVPEDRNGFLTFGTANNPYKYSRDMVRTWAKVTASVENSRFMFVRPEGGTAAFRKNIAAIFASEGVSEDRLRFEDIRGAHMPFYNDIDISLDTFPQTGGTTTCEALWMGVPVITLVGEAMFERLSYSILMNAGLGDLCATSIEDYQRRARELAADKARRIRLRTELRPMLKASALGQTQQFARDFYAMIEGAVTRARAEGKIPVAA</sequence>
<dbReference type="Gene3D" id="1.25.40.10">
    <property type="entry name" value="Tetratricopeptide repeat domain"/>
    <property type="match status" value="2"/>
</dbReference>
<dbReference type="RefSeq" id="WP_354297663.1">
    <property type="nucleotide sequence ID" value="NZ_JBEPLU010000001.1"/>
</dbReference>
<dbReference type="InterPro" id="IPR013105">
    <property type="entry name" value="TPR_2"/>
</dbReference>
<dbReference type="SUPFAM" id="SSF48452">
    <property type="entry name" value="TPR-like"/>
    <property type="match status" value="2"/>
</dbReference>
<keyword evidence="7 8" id="KW-0802">TPR repeat</keyword>
<keyword evidence="5 10" id="KW-0808">Transferase</keyword>
<dbReference type="SMART" id="SM00028">
    <property type="entry name" value="TPR"/>
    <property type="match status" value="5"/>
</dbReference>
<protein>
    <recommendedName>
        <fullName evidence="3">protein O-GlcNAc transferase</fullName>
        <ecNumber evidence="3">2.4.1.255</ecNumber>
    </recommendedName>
</protein>
<keyword evidence="11" id="KW-1185">Reference proteome</keyword>
<evidence type="ECO:0000256" key="5">
    <source>
        <dbReference type="ARBA" id="ARBA00022679"/>
    </source>
</evidence>
<evidence type="ECO:0000256" key="4">
    <source>
        <dbReference type="ARBA" id="ARBA00022676"/>
    </source>
</evidence>